<name>A0ABY6PQP9_9ACTN</name>
<reference evidence="2" key="1">
    <citation type="journal article" date="2022" name="Front. Microbiol.">
        <title>Mirubactin C rescues the lethal effect of cell wall biosynthesis mutations in Bacillus subtilis.</title>
        <authorList>
            <person name="Kepplinger B."/>
            <person name="Wen X."/>
            <person name="Tyler A.R."/>
            <person name="Kim B.Y."/>
            <person name="Brown J."/>
            <person name="Banks P."/>
            <person name="Dashti Y."/>
            <person name="Mackenzie E.S."/>
            <person name="Wills C."/>
            <person name="Kawai Y."/>
            <person name="Waldron K.J."/>
            <person name="Allenby N.E.E."/>
            <person name="Wu L.J."/>
            <person name="Hall M.J."/>
            <person name="Errington J."/>
        </authorList>
    </citation>
    <scope>NUCLEOTIDE SEQUENCE</scope>
    <source>
        <strain evidence="2">MDA8-470</strain>
    </source>
</reference>
<keyword evidence="1" id="KW-0472">Membrane</keyword>
<accession>A0ABY6PQP9</accession>
<evidence type="ECO:0000256" key="1">
    <source>
        <dbReference type="SAM" id="Phobius"/>
    </source>
</evidence>
<feature type="transmembrane region" description="Helical" evidence="1">
    <location>
        <begin position="47"/>
        <end position="72"/>
    </location>
</feature>
<dbReference type="Proteomes" id="UP001164963">
    <property type="component" value="Chromosome"/>
</dbReference>
<keyword evidence="1" id="KW-1133">Transmembrane helix</keyword>
<feature type="transmembrane region" description="Helical" evidence="1">
    <location>
        <begin position="78"/>
        <end position="97"/>
    </location>
</feature>
<evidence type="ECO:0000313" key="2">
    <source>
        <dbReference type="EMBL" id="UZK54076.1"/>
    </source>
</evidence>
<dbReference type="EMBL" id="CP098740">
    <property type="protein sequence ID" value="UZK54076.1"/>
    <property type="molecule type" value="Genomic_DNA"/>
</dbReference>
<organism evidence="2 3">
    <name type="scientific">Streptomyces drozdowiczii</name>
    <dbReference type="NCBI Taxonomy" id="202862"/>
    <lineage>
        <taxon>Bacteria</taxon>
        <taxon>Bacillati</taxon>
        <taxon>Actinomycetota</taxon>
        <taxon>Actinomycetes</taxon>
        <taxon>Kitasatosporales</taxon>
        <taxon>Streptomycetaceae</taxon>
        <taxon>Streptomyces</taxon>
    </lineage>
</organism>
<proteinExistence type="predicted"/>
<dbReference type="RefSeq" id="WP_265540501.1">
    <property type="nucleotide sequence ID" value="NZ_CP098740.1"/>
</dbReference>
<protein>
    <recommendedName>
        <fullName evidence="4">DUF1360 domain-containing protein</fullName>
    </recommendedName>
</protein>
<gene>
    <name evidence="2" type="ORF">NEH16_07850</name>
</gene>
<keyword evidence="3" id="KW-1185">Reference proteome</keyword>
<feature type="transmembrane region" description="Helical" evidence="1">
    <location>
        <begin position="6"/>
        <end position="26"/>
    </location>
</feature>
<keyword evidence="1" id="KW-0812">Transmembrane</keyword>
<evidence type="ECO:0008006" key="4">
    <source>
        <dbReference type="Google" id="ProtNLM"/>
    </source>
</evidence>
<evidence type="ECO:0000313" key="3">
    <source>
        <dbReference type="Proteomes" id="UP001164963"/>
    </source>
</evidence>
<sequence length="101" mass="11210">MPAHFTASLVLFNAILAAARLTRLVTRDRITQAPREWALRRLPDGHLLAYLVMCDWCVSVYVGAVTATAWVVWGDERLFIGITAALAMSHVTGWLAAREES</sequence>